<dbReference type="EMBL" id="JAUIQD010000003">
    <property type="protein sequence ID" value="KAK3357872.1"/>
    <property type="molecule type" value="Genomic_DNA"/>
</dbReference>
<protein>
    <submittedName>
        <fullName evidence="1">Uncharacterized protein</fullName>
    </submittedName>
</protein>
<reference evidence="1" key="1">
    <citation type="journal article" date="2023" name="Mol. Phylogenet. Evol.">
        <title>Genome-scale phylogeny and comparative genomics of the fungal order Sordariales.</title>
        <authorList>
            <person name="Hensen N."/>
            <person name="Bonometti L."/>
            <person name="Westerberg I."/>
            <person name="Brannstrom I.O."/>
            <person name="Guillou S."/>
            <person name="Cros-Aarteil S."/>
            <person name="Calhoun S."/>
            <person name="Haridas S."/>
            <person name="Kuo A."/>
            <person name="Mondo S."/>
            <person name="Pangilinan J."/>
            <person name="Riley R."/>
            <person name="LaButti K."/>
            <person name="Andreopoulos B."/>
            <person name="Lipzen A."/>
            <person name="Chen C."/>
            <person name="Yan M."/>
            <person name="Daum C."/>
            <person name="Ng V."/>
            <person name="Clum A."/>
            <person name="Steindorff A."/>
            <person name="Ohm R.A."/>
            <person name="Martin F."/>
            <person name="Silar P."/>
            <person name="Natvig D.O."/>
            <person name="Lalanne C."/>
            <person name="Gautier V."/>
            <person name="Ament-Velasquez S.L."/>
            <person name="Kruys A."/>
            <person name="Hutchinson M.I."/>
            <person name="Powell A.J."/>
            <person name="Barry K."/>
            <person name="Miller A.N."/>
            <person name="Grigoriev I.V."/>
            <person name="Debuchy R."/>
            <person name="Gladieux P."/>
            <person name="Hiltunen Thoren M."/>
            <person name="Johannesson H."/>
        </authorList>
    </citation>
    <scope>NUCLEOTIDE SEQUENCE</scope>
    <source>
        <strain evidence="1">CBS 955.72</strain>
    </source>
</reference>
<sequence>TYMILPKPNIITRSFHASMLDSSYYDFGSPCDYSKCRDIARNPLCDICKTN</sequence>
<reference evidence="1" key="2">
    <citation type="submission" date="2023-06" db="EMBL/GenBank/DDBJ databases">
        <authorList>
            <consortium name="Lawrence Berkeley National Laboratory"/>
            <person name="Haridas S."/>
            <person name="Hensen N."/>
            <person name="Bonometti L."/>
            <person name="Westerberg I."/>
            <person name="Brannstrom I.O."/>
            <person name="Guillou S."/>
            <person name="Cros-Aarteil S."/>
            <person name="Calhoun S."/>
            <person name="Kuo A."/>
            <person name="Mondo S."/>
            <person name="Pangilinan J."/>
            <person name="Riley R."/>
            <person name="Labutti K."/>
            <person name="Andreopoulos B."/>
            <person name="Lipzen A."/>
            <person name="Chen C."/>
            <person name="Yanf M."/>
            <person name="Daum C."/>
            <person name="Ng V."/>
            <person name="Clum A."/>
            <person name="Steindorff A."/>
            <person name="Ohm R."/>
            <person name="Martin F."/>
            <person name="Silar P."/>
            <person name="Natvig D."/>
            <person name="Lalanne C."/>
            <person name="Gautier V."/>
            <person name="Ament-Velasquez S.L."/>
            <person name="Kruys A."/>
            <person name="Hutchinson M.I."/>
            <person name="Powell A.J."/>
            <person name="Barry K."/>
            <person name="Miller A.N."/>
            <person name="Grigoriev I.V."/>
            <person name="Debuchy R."/>
            <person name="Gladieux P."/>
            <person name="Thoren M.H."/>
            <person name="Johannesson H."/>
        </authorList>
    </citation>
    <scope>NUCLEOTIDE SEQUENCE</scope>
    <source>
        <strain evidence="1">CBS 955.72</strain>
    </source>
</reference>
<feature type="non-terminal residue" evidence="1">
    <location>
        <position position="1"/>
    </location>
</feature>
<keyword evidence="2" id="KW-1185">Reference proteome</keyword>
<name>A0AAJ0HMZ5_9PEZI</name>
<comment type="caution">
    <text evidence="1">The sequence shown here is derived from an EMBL/GenBank/DDBJ whole genome shotgun (WGS) entry which is preliminary data.</text>
</comment>
<organism evidence="1 2">
    <name type="scientific">Lasiosphaeria hispida</name>
    <dbReference type="NCBI Taxonomy" id="260671"/>
    <lineage>
        <taxon>Eukaryota</taxon>
        <taxon>Fungi</taxon>
        <taxon>Dikarya</taxon>
        <taxon>Ascomycota</taxon>
        <taxon>Pezizomycotina</taxon>
        <taxon>Sordariomycetes</taxon>
        <taxon>Sordariomycetidae</taxon>
        <taxon>Sordariales</taxon>
        <taxon>Lasiosphaeriaceae</taxon>
        <taxon>Lasiosphaeria</taxon>
    </lineage>
</organism>
<evidence type="ECO:0000313" key="1">
    <source>
        <dbReference type="EMBL" id="KAK3357872.1"/>
    </source>
</evidence>
<accession>A0AAJ0HMZ5</accession>
<proteinExistence type="predicted"/>
<feature type="non-terminal residue" evidence="1">
    <location>
        <position position="51"/>
    </location>
</feature>
<gene>
    <name evidence="1" type="ORF">B0T25DRAFT_429959</name>
</gene>
<dbReference type="AlphaFoldDB" id="A0AAJ0HMZ5"/>
<dbReference type="Proteomes" id="UP001275084">
    <property type="component" value="Unassembled WGS sequence"/>
</dbReference>
<evidence type="ECO:0000313" key="2">
    <source>
        <dbReference type="Proteomes" id="UP001275084"/>
    </source>
</evidence>